<evidence type="ECO:0000313" key="2">
    <source>
        <dbReference type="EMBL" id="WWV65620.1"/>
    </source>
</evidence>
<dbReference type="PANTHER" id="PTHR47799:SF1">
    <property type="entry name" value="OMEGA-AMIDASE YAFV"/>
    <property type="match status" value="1"/>
</dbReference>
<dbReference type="SUPFAM" id="SSF56317">
    <property type="entry name" value="Carbon-nitrogen hydrolase"/>
    <property type="match status" value="1"/>
</dbReference>
<dbReference type="EMBL" id="CP146284">
    <property type="protein sequence ID" value="WWV65620.1"/>
    <property type="molecule type" value="Genomic_DNA"/>
</dbReference>
<name>A0ABZ2IQF7_9BACT</name>
<dbReference type="Proteomes" id="UP001320603">
    <property type="component" value="Chromosome"/>
</dbReference>
<keyword evidence="2" id="KW-0378">Hydrolase</keyword>
<accession>A0ABZ2IQF7</accession>
<dbReference type="GO" id="GO:0016787">
    <property type="term" value="F:hydrolase activity"/>
    <property type="evidence" value="ECO:0007669"/>
    <property type="project" value="UniProtKB-KW"/>
</dbReference>
<sequence>MRIGLIFILLGFSFLTSTGRTQTEQSSLKVALVQAQLAWGNVDANLEAFDRRIRQCTNCDLIVFPELFTSGCEMKKKNAQEKADLKDLVAAQYPRIIQYMQQWARETQALIIGSTIYKEENLYFNRLLAVFPDGKYQIYDKHNCFKKGSFSPGKERLIFTWKGHRFSPYICYDLRFPNWSRNQDEYDTAIYIANWPESRQSDWEKLLQERAMENQVNVIAVNCVGTDSAGIVYQGGSRLLNADGEIVAQCPDNEETVLIGELKQ</sequence>
<dbReference type="PANTHER" id="PTHR47799">
    <property type="entry name" value="OMEGA-AMIDASE YAFV"/>
    <property type="match status" value="1"/>
</dbReference>
<keyword evidence="3" id="KW-1185">Reference proteome</keyword>
<reference evidence="2 3" key="1">
    <citation type="submission" date="2024-02" db="EMBL/GenBank/DDBJ databases">
        <title>Whole genome sequencing of Parabacteroides sp. AD58.</title>
        <authorList>
            <person name="Chaplin A.V."/>
            <person name="Pikina A.P."/>
            <person name="Sokolova S.R."/>
            <person name="Korostin D.O."/>
            <person name="Efimov B.A."/>
        </authorList>
    </citation>
    <scope>NUCLEOTIDE SEQUENCE [LARGE SCALE GENOMIC DNA]</scope>
    <source>
        <strain evidence="2 3">AD58</strain>
    </source>
</reference>
<dbReference type="InterPro" id="IPR052737">
    <property type="entry name" value="Omega-amidase_YafV"/>
</dbReference>
<dbReference type="InterPro" id="IPR036526">
    <property type="entry name" value="C-N_Hydrolase_sf"/>
</dbReference>
<protein>
    <submittedName>
        <fullName evidence="2">Nitrilase-related carbon-nitrogen hydrolase</fullName>
    </submittedName>
</protein>
<organism evidence="2 3">
    <name type="scientific">Parabacteroides absconsus</name>
    <dbReference type="NCBI Taxonomy" id="2951805"/>
    <lineage>
        <taxon>Bacteria</taxon>
        <taxon>Pseudomonadati</taxon>
        <taxon>Bacteroidota</taxon>
        <taxon>Bacteroidia</taxon>
        <taxon>Bacteroidales</taxon>
        <taxon>Tannerellaceae</taxon>
        <taxon>Parabacteroides</taxon>
    </lineage>
</organism>
<dbReference type="Gene3D" id="3.60.110.10">
    <property type="entry name" value="Carbon-nitrogen hydrolase"/>
    <property type="match status" value="1"/>
</dbReference>
<evidence type="ECO:0000313" key="3">
    <source>
        <dbReference type="Proteomes" id="UP001320603"/>
    </source>
</evidence>
<evidence type="ECO:0000259" key="1">
    <source>
        <dbReference type="PROSITE" id="PS50263"/>
    </source>
</evidence>
<dbReference type="RefSeq" id="WP_251966610.1">
    <property type="nucleotide sequence ID" value="NZ_CP146284.1"/>
</dbReference>
<dbReference type="InterPro" id="IPR003010">
    <property type="entry name" value="C-N_Hydrolase"/>
</dbReference>
<feature type="domain" description="CN hydrolase" evidence="1">
    <location>
        <begin position="28"/>
        <end position="264"/>
    </location>
</feature>
<gene>
    <name evidence="2" type="ORF">NEE14_011515</name>
</gene>
<dbReference type="PROSITE" id="PS50263">
    <property type="entry name" value="CN_HYDROLASE"/>
    <property type="match status" value="1"/>
</dbReference>
<proteinExistence type="predicted"/>
<dbReference type="Pfam" id="PF00795">
    <property type="entry name" value="CN_hydrolase"/>
    <property type="match status" value="1"/>
</dbReference>